<dbReference type="PATRIC" id="fig|89059.3.peg.571"/>
<evidence type="ECO:0000313" key="1">
    <source>
        <dbReference type="EMBL" id="KRN86648.1"/>
    </source>
</evidence>
<evidence type="ECO:0000313" key="3">
    <source>
        <dbReference type="Proteomes" id="UP000051491"/>
    </source>
</evidence>
<evidence type="ECO:0000313" key="4">
    <source>
        <dbReference type="Proteomes" id="UP000190935"/>
    </source>
</evidence>
<dbReference type="InterPro" id="IPR021701">
    <property type="entry name" value="DUF3284"/>
</dbReference>
<dbReference type="Pfam" id="PF11687">
    <property type="entry name" value="DUF3284"/>
    <property type="match status" value="1"/>
</dbReference>
<dbReference type="EMBL" id="JQBK01000015">
    <property type="protein sequence ID" value="KRN86648.1"/>
    <property type="molecule type" value="Genomic_DNA"/>
</dbReference>
<protein>
    <recommendedName>
        <fullName evidence="5">DUF3284 domain-containing protein</fullName>
    </recommendedName>
</protein>
<dbReference type="AlphaFoldDB" id="A0A0R2KAW6"/>
<evidence type="ECO:0000313" key="2">
    <source>
        <dbReference type="EMBL" id="SFV39595.1"/>
    </source>
</evidence>
<gene>
    <name evidence="1" type="ORF">IV43_GL000553</name>
    <name evidence="2" type="ORF">LAC1533_0175</name>
</gene>
<dbReference type="EMBL" id="LT630287">
    <property type="protein sequence ID" value="SFV39595.1"/>
    <property type="molecule type" value="Genomic_DNA"/>
</dbReference>
<accession>A0A0R2KAW6</accession>
<reference evidence="4" key="3">
    <citation type="submission" date="2016-11" db="EMBL/GenBank/DDBJ databases">
        <authorList>
            <person name="Papadimitriou K."/>
        </authorList>
    </citation>
    <scope>NUCLEOTIDE SEQUENCE [LARGE SCALE GENOMIC DNA]</scope>
    <source>
        <strain evidence="4">ACA-DC 1533</strain>
    </source>
</reference>
<proteinExistence type="predicted"/>
<reference evidence="2" key="2">
    <citation type="submission" date="2016-11" db="EMBL/GenBank/DDBJ databases">
        <authorList>
            <person name="Jaros S."/>
            <person name="Januszkiewicz K."/>
            <person name="Wedrychowicz H."/>
        </authorList>
    </citation>
    <scope>NUCLEOTIDE SEQUENCE [LARGE SCALE GENOMIC DNA]</scope>
    <source>
        <strain evidence="2">ACA-DC 1533</strain>
    </source>
</reference>
<name>A0A0R2KAW6_9LACO</name>
<sequence length="144" mass="16966">MKINVTLNAPVEFLYQQLIESALEDIRKQVGKKISWRDLPNYTYEKKWVSGRVAKMHIDSAIPSQAYGYTMTTADQEFIVEYRLKKKDDTHTILEYTEDNHAKDAKVKANQNIGAFTLGWLRKHRFKKMARKMAEQYYKLKVES</sequence>
<dbReference type="GeneID" id="95348279"/>
<evidence type="ECO:0008006" key="5">
    <source>
        <dbReference type="Google" id="ProtNLM"/>
    </source>
</evidence>
<dbReference type="Proteomes" id="UP000051491">
    <property type="component" value="Unassembled WGS sequence"/>
</dbReference>
<dbReference type="KEGG" id="laca:LAC1533_0175"/>
<dbReference type="Proteomes" id="UP000190935">
    <property type="component" value="Chromosome I"/>
</dbReference>
<dbReference type="STRING" id="89059.LAC1533_0175"/>
<organism evidence="1 3">
    <name type="scientific">Ligilactobacillus acidipiscis</name>
    <dbReference type="NCBI Taxonomy" id="89059"/>
    <lineage>
        <taxon>Bacteria</taxon>
        <taxon>Bacillati</taxon>
        <taxon>Bacillota</taxon>
        <taxon>Bacilli</taxon>
        <taxon>Lactobacillales</taxon>
        <taxon>Lactobacillaceae</taxon>
        <taxon>Ligilactobacillus</taxon>
    </lineage>
</organism>
<reference evidence="1 3" key="1">
    <citation type="journal article" date="2015" name="Genome Announc.">
        <title>Expanding the biotechnology potential of lactobacilli through comparative genomics of 213 strains and associated genera.</title>
        <authorList>
            <person name="Sun Z."/>
            <person name="Harris H.M."/>
            <person name="McCann A."/>
            <person name="Guo C."/>
            <person name="Argimon S."/>
            <person name="Zhang W."/>
            <person name="Yang X."/>
            <person name="Jeffery I.B."/>
            <person name="Cooney J.C."/>
            <person name="Kagawa T.F."/>
            <person name="Liu W."/>
            <person name="Song Y."/>
            <person name="Salvetti E."/>
            <person name="Wrobel A."/>
            <person name="Rasinkangas P."/>
            <person name="Parkhill J."/>
            <person name="Rea M.C."/>
            <person name="O'Sullivan O."/>
            <person name="Ritari J."/>
            <person name="Douillard F.P."/>
            <person name="Paul Ross R."/>
            <person name="Yang R."/>
            <person name="Briner A.E."/>
            <person name="Felis G.E."/>
            <person name="de Vos W.M."/>
            <person name="Barrangou R."/>
            <person name="Klaenhammer T.R."/>
            <person name="Caufield P.W."/>
            <person name="Cui Y."/>
            <person name="Zhang H."/>
            <person name="O'Toole P.W."/>
        </authorList>
    </citation>
    <scope>NUCLEOTIDE SEQUENCE [LARGE SCALE GENOMIC DNA]</scope>
    <source>
        <strain evidence="1 3">DSM 15353</strain>
    </source>
</reference>
<dbReference type="RefSeq" id="WP_056988050.1">
    <property type="nucleotide sequence ID" value="NZ_JQBK01000015.1"/>
</dbReference>
<dbReference type="OrthoDB" id="2361512at2"/>